<organism evidence="2 3">
    <name type="scientific">Caballeronia calidae</name>
    <dbReference type="NCBI Taxonomy" id="1777139"/>
    <lineage>
        <taxon>Bacteria</taxon>
        <taxon>Pseudomonadati</taxon>
        <taxon>Pseudomonadota</taxon>
        <taxon>Betaproteobacteria</taxon>
        <taxon>Burkholderiales</taxon>
        <taxon>Burkholderiaceae</taxon>
        <taxon>Caballeronia</taxon>
    </lineage>
</organism>
<evidence type="ECO:0000313" key="3">
    <source>
        <dbReference type="Proteomes" id="UP000071859"/>
    </source>
</evidence>
<dbReference type="Proteomes" id="UP000071859">
    <property type="component" value="Unassembled WGS sequence"/>
</dbReference>
<keyword evidence="3" id="KW-1185">Reference proteome</keyword>
<protein>
    <recommendedName>
        <fullName evidence="4">Lipoprotein</fullName>
    </recommendedName>
</protein>
<name>A0A158DKY1_9BURK</name>
<gene>
    <name evidence="2" type="ORF">AWB78_05319</name>
</gene>
<accession>A0A158DKY1</accession>
<evidence type="ECO:0008006" key="4">
    <source>
        <dbReference type="Google" id="ProtNLM"/>
    </source>
</evidence>
<keyword evidence="1" id="KW-0732">Signal</keyword>
<dbReference type="AlphaFoldDB" id="A0A158DKY1"/>
<feature type="signal peptide" evidence="1">
    <location>
        <begin position="1"/>
        <end position="20"/>
    </location>
</feature>
<dbReference type="EMBL" id="FCOX02000033">
    <property type="protein sequence ID" value="SAK95244.1"/>
    <property type="molecule type" value="Genomic_DNA"/>
</dbReference>
<reference evidence="2" key="1">
    <citation type="submission" date="2016-01" db="EMBL/GenBank/DDBJ databases">
        <authorList>
            <person name="Peeters C."/>
        </authorList>
    </citation>
    <scope>NUCLEOTIDE SEQUENCE</scope>
    <source>
        <strain evidence="2">LMG 29321</strain>
    </source>
</reference>
<comment type="caution">
    <text evidence="2">The sequence shown here is derived from an EMBL/GenBank/DDBJ whole genome shotgun (WGS) entry which is preliminary data.</text>
</comment>
<evidence type="ECO:0000256" key="1">
    <source>
        <dbReference type="SAM" id="SignalP"/>
    </source>
</evidence>
<proteinExistence type="predicted"/>
<dbReference type="RefSeq" id="WP_062608847.1">
    <property type="nucleotide sequence ID" value="NZ_FCOX02000033.1"/>
</dbReference>
<sequence>MKRQTIIAAALLAFSTLASAQTAEDAAWASRIHIPKTTTTCSTNAECAWLRQPGQPADSHDVPVSACAADRYALLDNSPAAVASRNKCAAESAALVAEEARVSSTVFSAVMKIKLKPVTYIDHYVYRTVCNTNGWQTFCESGNAPVYRTRTVDVPTYFGQFAVNNGHDSAQNVYYHFDRYGYQKTVVLPLWMALALDYDKTARAAAMKKLGVYNAPKQPPLPEDAAHGRIEPWEMW</sequence>
<feature type="chain" id="PRO_5007624251" description="Lipoprotein" evidence="1">
    <location>
        <begin position="21"/>
        <end position="236"/>
    </location>
</feature>
<evidence type="ECO:0000313" key="2">
    <source>
        <dbReference type="EMBL" id="SAK95244.1"/>
    </source>
</evidence>